<feature type="compositionally biased region" description="Low complexity" evidence="1">
    <location>
        <begin position="35"/>
        <end position="46"/>
    </location>
</feature>
<accession>A0A5Q2RPB9</accession>
<organism evidence="2 3">
    <name type="scientific">Actinomarinicola tropica</name>
    <dbReference type="NCBI Taxonomy" id="2789776"/>
    <lineage>
        <taxon>Bacteria</taxon>
        <taxon>Bacillati</taxon>
        <taxon>Actinomycetota</taxon>
        <taxon>Acidimicrobiia</taxon>
        <taxon>Acidimicrobiales</taxon>
        <taxon>Iamiaceae</taxon>
        <taxon>Actinomarinicola</taxon>
    </lineage>
</organism>
<gene>
    <name evidence="2" type="ORF">GH723_17750</name>
</gene>
<dbReference type="Proteomes" id="UP000334019">
    <property type="component" value="Chromosome"/>
</dbReference>
<protein>
    <submittedName>
        <fullName evidence="2">Uncharacterized protein</fullName>
    </submittedName>
</protein>
<name>A0A5Q2RPB9_9ACTN</name>
<dbReference type="RefSeq" id="WP_153760895.1">
    <property type="nucleotide sequence ID" value="NZ_CP045851.1"/>
</dbReference>
<dbReference type="EMBL" id="CP045851">
    <property type="protein sequence ID" value="QGG96792.1"/>
    <property type="molecule type" value="Genomic_DNA"/>
</dbReference>
<sequence length="310" mass="32346">MTNHPNRLRRTRRGAVIAAAAVLLLSGCGDDGGDDTTSPPGLDDLVGGNGDVGGDDPNDAGHGDTGDDGSVELEIVPPSFHLPATADVPSDFEVLPAACDAPDGDGTWITYAVPEDWDNTSRSGGGSGSPLSTSTELGFVRPDAGDVSVDLEPESRMPDGTILDASGEEWESFDYEITTYSGDGETTTEVTFESRGTVTVGEQDVEIWVADQSQAPDELGSTEAKARVEVADLPNPAAGDEDKLRPASFVVTISWDAEDGDIDDATIGSIIESLTLPDCTRERIVALEEVQLGEDLDGDGEVSTAQDLFG</sequence>
<proteinExistence type="predicted"/>
<feature type="region of interest" description="Disordered" evidence="1">
    <location>
        <begin position="117"/>
        <end position="140"/>
    </location>
</feature>
<dbReference type="PROSITE" id="PS51257">
    <property type="entry name" value="PROKAR_LIPOPROTEIN"/>
    <property type="match status" value="1"/>
</dbReference>
<evidence type="ECO:0000256" key="1">
    <source>
        <dbReference type="SAM" id="MobiDB-lite"/>
    </source>
</evidence>
<evidence type="ECO:0000313" key="2">
    <source>
        <dbReference type="EMBL" id="QGG96792.1"/>
    </source>
</evidence>
<dbReference type="AlphaFoldDB" id="A0A5Q2RPB9"/>
<reference evidence="2 3" key="1">
    <citation type="submission" date="2019-11" db="EMBL/GenBank/DDBJ databases">
        <authorList>
            <person name="He Y."/>
        </authorList>
    </citation>
    <scope>NUCLEOTIDE SEQUENCE [LARGE SCALE GENOMIC DNA]</scope>
    <source>
        <strain evidence="2 3">SCSIO 58843</strain>
    </source>
</reference>
<feature type="region of interest" description="Disordered" evidence="1">
    <location>
        <begin position="28"/>
        <end position="73"/>
    </location>
</feature>
<dbReference type="KEGG" id="atq:GH723_17750"/>
<keyword evidence="3" id="KW-1185">Reference proteome</keyword>
<evidence type="ECO:0000313" key="3">
    <source>
        <dbReference type="Proteomes" id="UP000334019"/>
    </source>
</evidence>